<evidence type="ECO:0000259" key="4">
    <source>
        <dbReference type="SMART" id="SM01205"/>
    </source>
</evidence>
<dbReference type="GO" id="GO:0003843">
    <property type="term" value="F:1,3-beta-D-glucan synthase activity"/>
    <property type="evidence" value="ECO:0007669"/>
    <property type="project" value="TreeGrafter"/>
</dbReference>
<dbReference type="SMART" id="SM01205">
    <property type="entry name" value="FKS1_dom1"/>
    <property type="match status" value="1"/>
</dbReference>
<evidence type="ECO:0000313" key="6">
    <source>
        <dbReference type="Proteomes" id="UP000237000"/>
    </source>
</evidence>
<evidence type="ECO:0000256" key="1">
    <source>
        <dbReference type="ARBA" id="ARBA00004308"/>
    </source>
</evidence>
<dbReference type="OrthoDB" id="1880850at2759"/>
<dbReference type="PANTHER" id="PTHR12741:SF16">
    <property type="entry name" value="CALLOSE SYNTHASE 7"/>
    <property type="match status" value="1"/>
</dbReference>
<reference evidence="6" key="1">
    <citation type="submission" date="2016-06" db="EMBL/GenBank/DDBJ databases">
        <title>Parallel loss of symbiosis genes in relatives of nitrogen-fixing non-legume Parasponia.</title>
        <authorList>
            <person name="Van Velzen R."/>
            <person name="Holmer R."/>
            <person name="Bu F."/>
            <person name="Rutten L."/>
            <person name="Van Zeijl A."/>
            <person name="Liu W."/>
            <person name="Santuari L."/>
            <person name="Cao Q."/>
            <person name="Sharma T."/>
            <person name="Shen D."/>
            <person name="Roswanjaya Y."/>
            <person name="Wardhani T."/>
            <person name="Kalhor M.S."/>
            <person name="Jansen J."/>
            <person name="Van den Hoogen J."/>
            <person name="Gungor B."/>
            <person name="Hartog M."/>
            <person name="Hontelez J."/>
            <person name="Verver J."/>
            <person name="Yang W.-C."/>
            <person name="Schijlen E."/>
            <person name="Repin R."/>
            <person name="Schilthuizen M."/>
            <person name="Schranz E."/>
            <person name="Heidstra R."/>
            <person name="Miyata K."/>
            <person name="Fedorova E."/>
            <person name="Kohlen W."/>
            <person name="Bisseling T."/>
            <person name="Smit S."/>
            <person name="Geurts R."/>
        </authorList>
    </citation>
    <scope>NUCLEOTIDE SEQUENCE [LARGE SCALE GENOMIC DNA]</scope>
    <source>
        <strain evidence="6">cv. RG33-2</strain>
    </source>
</reference>
<comment type="subcellular location">
    <subcellularLocation>
        <location evidence="1">Endomembrane system</location>
    </subcellularLocation>
</comment>
<dbReference type="InParanoid" id="A0A2P5AH90"/>
<keyword evidence="6" id="KW-1185">Reference proteome</keyword>
<protein>
    <submittedName>
        <fullName evidence="5">Vacuolar protein sorting-associated protein</fullName>
    </submittedName>
</protein>
<dbReference type="AlphaFoldDB" id="A0A2P5AH90"/>
<dbReference type="InterPro" id="IPR026899">
    <property type="entry name" value="FKS1-like_dom1"/>
</dbReference>
<keyword evidence="2" id="KW-0472">Membrane</keyword>
<dbReference type="InterPro" id="IPR023175">
    <property type="entry name" value="Vta1/CALS_N_sf"/>
</dbReference>
<dbReference type="InterPro" id="IPR039431">
    <property type="entry name" value="Vta1/CALS_N"/>
</dbReference>
<evidence type="ECO:0000256" key="2">
    <source>
        <dbReference type="ARBA" id="ARBA00023136"/>
    </source>
</evidence>
<dbReference type="PANTHER" id="PTHR12741">
    <property type="entry name" value="LYST-INTERACTING PROTEIN LIP5 DOPAMINE RESPONSIVE PROTEIN DRG-1"/>
    <property type="match status" value="1"/>
</dbReference>
<organism evidence="5 6">
    <name type="scientific">Trema orientale</name>
    <name type="common">Charcoal tree</name>
    <name type="synonym">Celtis orientalis</name>
    <dbReference type="NCBI Taxonomy" id="63057"/>
    <lineage>
        <taxon>Eukaryota</taxon>
        <taxon>Viridiplantae</taxon>
        <taxon>Streptophyta</taxon>
        <taxon>Embryophyta</taxon>
        <taxon>Tracheophyta</taxon>
        <taxon>Spermatophyta</taxon>
        <taxon>Magnoliopsida</taxon>
        <taxon>eudicotyledons</taxon>
        <taxon>Gunneridae</taxon>
        <taxon>Pentapetalae</taxon>
        <taxon>rosids</taxon>
        <taxon>fabids</taxon>
        <taxon>Rosales</taxon>
        <taxon>Cannabaceae</taxon>
        <taxon>Trema</taxon>
    </lineage>
</organism>
<evidence type="ECO:0000256" key="3">
    <source>
        <dbReference type="SAM" id="MobiDB-lite"/>
    </source>
</evidence>
<dbReference type="STRING" id="63057.A0A2P5AH90"/>
<dbReference type="Pfam" id="PF04652">
    <property type="entry name" value="Vta1"/>
    <property type="match status" value="1"/>
</dbReference>
<feature type="domain" description="1,3-beta-glucan synthase component FKS1-like" evidence="4">
    <location>
        <begin position="331"/>
        <end position="446"/>
    </location>
</feature>
<dbReference type="Gene3D" id="1.25.40.270">
    <property type="entry name" value="Vacuolar protein sorting-associated protein vta1"/>
    <property type="match status" value="1"/>
</dbReference>
<comment type="caution">
    <text evidence="5">The sequence shown here is derived from an EMBL/GenBank/DDBJ whole genome shotgun (WGS) entry which is preliminary data.</text>
</comment>
<dbReference type="GO" id="GO:0005886">
    <property type="term" value="C:plasma membrane"/>
    <property type="evidence" value="ECO:0007669"/>
    <property type="project" value="TreeGrafter"/>
</dbReference>
<gene>
    <name evidence="5" type="ORF">TorRG33x02_350520</name>
</gene>
<dbReference type="GO" id="GO:0012505">
    <property type="term" value="C:endomembrane system"/>
    <property type="evidence" value="ECO:0007669"/>
    <property type="project" value="UniProtKB-SubCell"/>
</dbReference>
<accession>A0A2P5AH90</accession>
<dbReference type="Proteomes" id="UP000237000">
    <property type="component" value="Unassembled WGS sequence"/>
</dbReference>
<feature type="region of interest" description="Disordered" evidence="3">
    <location>
        <begin position="1"/>
        <end position="23"/>
    </location>
</feature>
<sequence length="528" mass="61318">MASSSGAKNKVGPPRTLSRRMTRMPTRMVELPDEDENAVDSELVPPSLASIAPILRVANEIQKENPRVAYLCRFYVFEKIHEMDPNSSGRGVRQFKTYLLHRLEREEEAAMHTLARSDPREILLFYTQFYEFYFGERGNRNPEDLATICQIATQLFEALKRVVPTSKIDEQTLKIAENVKKKVDQYGEAYNILPPIEAKPTIAELPEIKAAITAVHDVKNLPLPLIPFGTDCEGMTINSERSTTRPINDIFEWLSSIFGFQEGNIANQREHLILLLANIGIRKKDPEAYTQLEGSTIEHLEHKIFENYNLWCKFLRCESNYRFPRDSNKQQLKLIYIALYLLIWGEASNIRFMPECLCYIFHNMAKEVFVIIHSNVHPVSGETYEGETRDQEHFLRNVITPIYDVLNQEAKRNKRGRASNSLWRNYDDLNEYFWSEKCFSLGWPMNPTSDFFGQPDHGIQTANKLRTKGYSAGRRKPKTNFVEVRTFWHLYRNFDRMWIFYTLAFQSLWVSPRIPPLATEDGASPSFC</sequence>
<dbReference type="EMBL" id="JXTC01000859">
    <property type="protein sequence ID" value="PON35894.1"/>
    <property type="molecule type" value="Genomic_DNA"/>
</dbReference>
<evidence type="ECO:0000313" key="5">
    <source>
        <dbReference type="EMBL" id="PON35894.1"/>
    </source>
</evidence>
<proteinExistence type="predicted"/>
<dbReference type="Pfam" id="PF14288">
    <property type="entry name" value="FKS1_dom1"/>
    <property type="match status" value="1"/>
</dbReference>
<name>A0A2P5AH90_TREOI</name>